<keyword evidence="5" id="KW-1185">Reference proteome</keyword>
<reference evidence="4" key="1">
    <citation type="submission" date="2017-10" db="EMBL/GenBank/DDBJ databases">
        <authorList>
            <person name="Banno H."/>
            <person name="Chua N.-H."/>
        </authorList>
    </citation>
    <scope>NUCLEOTIDE SEQUENCE [LARGE SCALE GENOMIC DNA]</scope>
    <source>
        <strain evidence="4">YW11</strain>
    </source>
</reference>
<dbReference type="AlphaFoldDB" id="A0A2C7ADJ6"/>
<evidence type="ECO:0000256" key="2">
    <source>
        <dbReference type="PROSITE-ProRule" id="PRU00335"/>
    </source>
</evidence>
<dbReference type="PROSITE" id="PS50977">
    <property type="entry name" value="HTH_TETR_2"/>
    <property type="match status" value="1"/>
</dbReference>
<dbReference type="Pfam" id="PF00440">
    <property type="entry name" value="TetR_N"/>
    <property type="match status" value="1"/>
</dbReference>
<evidence type="ECO:0000313" key="4">
    <source>
        <dbReference type="EMBL" id="PHK95515.1"/>
    </source>
</evidence>
<dbReference type="InterPro" id="IPR050109">
    <property type="entry name" value="HTH-type_TetR-like_transc_reg"/>
</dbReference>
<comment type="caution">
    <text evidence="4">The sequence shown here is derived from an EMBL/GenBank/DDBJ whole genome shotgun (WGS) entry which is preliminary data.</text>
</comment>
<dbReference type="Pfam" id="PF14246">
    <property type="entry name" value="TetR_C_7"/>
    <property type="match status" value="1"/>
</dbReference>
<feature type="DNA-binding region" description="H-T-H motif" evidence="2">
    <location>
        <begin position="42"/>
        <end position="61"/>
    </location>
</feature>
<dbReference type="GO" id="GO:0000976">
    <property type="term" value="F:transcription cis-regulatory region binding"/>
    <property type="evidence" value="ECO:0007669"/>
    <property type="project" value="TreeGrafter"/>
</dbReference>
<dbReference type="PRINTS" id="PR00455">
    <property type="entry name" value="HTHTETR"/>
</dbReference>
<organism evidence="4 5">
    <name type="scientific">Teichococcus rhizosphaerae</name>
    <dbReference type="NCBI Taxonomy" id="1335062"/>
    <lineage>
        <taxon>Bacteria</taxon>
        <taxon>Pseudomonadati</taxon>
        <taxon>Pseudomonadota</taxon>
        <taxon>Alphaproteobacteria</taxon>
        <taxon>Acetobacterales</taxon>
        <taxon>Roseomonadaceae</taxon>
        <taxon>Roseomonas</taxon>
    </lineage>
</organism>
<evidence type="ECO:0000313" key="5">
    <source>
        <dbReference type="Proteomes" id="UP000223527"/>
    </source>
</evidence>
<gene>
    <name evidence="4" type="ORF">CR162_08525</name>
</gene>
<dbReference type="Proteomes" id="UP000223527">
    <property type="component" value="Unassembled WGS sequence"/>
</dbReference>
<dbReference type="RefSeq" id="WP_099095110.1">
    <property type="nucleotide sequence ID" value="NZ_PDNU01000010.1"/>
</dbReference>
<accession>A0A2C7ADJ6</accession>
<dbReference type="EMBL" id="PDNU01000010">
    <property type="protein sequence ID" value="PHK95515.1"/>
    <property type="molecule type" value="Genomic_DNA"/>
</dbReference>
<dbReference type="SUPFAM" id="SSF46689">
    <property type="entry name" value="Homeodomain-like"/>
    <property type="match status" value="1"/>
</dbReference>
<name>A0A2C7ADJ6_9PROT</name>
<dbReference type="PANTHER" id="PTHR30055:SF223">
    <property type="entry name" value="HTH-TYPE TRANSCRIPTIONAL REGULATOR UIDR"/>
    <property type="match status" value="1"/>
</dbReference>
<dbReference type="InterPro" id="IPR009057">
    <property type="entry name" value="Homeodomain-like_sf"/>
</dbReference>
<dbReference type="PANTHER" id="PTHR30055">
    <property type="entry name" value="HTH-TYPE TRANSCRIPTIONAL REGULATOR RUTR"/>
    <property type="match status" value="1"/>
</dbReference>
<evidence type="ECO:0000256" key="1">
    <source>
        <dbReference type="ARBA" id="ARBA00023125"/>
    </source>
</evidence>
<protein>
    <recommendedName>
        <fullName evidence="3">HTH tetR-type domain-containing protein</fullName>
    </recommendedName>
</protein>
<dbReference type="InterPro" id="IPR039536">
    <property type="entry name" value="TetR_C_Proteobacteria"/>
</dbReference>
<evidence type="ECO:0000259" key="3">
    <source>
        <dbReference type="PROSITE" id="PS50977"/>
    </source>
</evidence>
<proteinExistence type="predicted"/>
<dbReference type="GO" id="GO:0003700">
    <property type="term" value="F:DNA-binding transcription factor activity"/>
    <property type="evidence" value="ECO:0007669"/>
    <property type="project" value="TreeGrafter"/>
</dbReference>
<keyword evidence="1 2" id="KW-0238">DNA-binding</keyword>
<sequence>MRHSVTGRRPSCAPPADAEAMRARIFAAAEAAFSAEGFHVATMDGIARRAGCSKKTIYKLFGSKEDLFLGLLDRSKEAVHRIRIDRAKEPEAALAEFLEESSRVILSPGAVSQRRMIMAEYTHSPALLAAAERRGTGTARLALEAYLAELERGGGHEIGDAREAAQMLMGMALGAFHHRLLLGVIPAPPAEAVRRRIARAVRIYLRGTRREAAAA</sequence>
<dbReference type="OrthoDB" id="7584337at2"/>
<dbReference type="Gene3D" id="1.10.357.10">
    <property type="entry name" value="Tetracycline Repressor, domain 2"/>
    <property type="match status" value="1"/>
</dbReference>
<dbReference type="InterPro" id="IPR001647">
    <property type="entry name" value="HTH_TetR"/>
</dbReference>
<feature type="domain" description="HTH tetR-type" evidence="3">
    <location>
        <begin position="19"/>
        <end position="79"/>
    </location>
</feature>